<accession>A0A7Y0BT30</accession>
<sequence>MGHHLHENFNAAEEWKAARLTEIEFEEMARALKAVAKAHDRSFDDLLDTFARQGLAAALSLLAASDGASTTAEYYNYRSPAA</sequence>
<gene>
    <name evidence="1" type="ORF">HHL27_20565</name>
</gene>
<dbReference type="Proteomes" id="UP000583556">
    <property type="component" value="Unassembled WGS sequence"/>
</dbReference>
<comment type="caution">
    <text evidence="1">The sequence shown here is derived from an EMBL/GenBank/DDBJ whole genome shotgun (WGS) entry which is preliminary data.</text>
</comment>
<dbReference type="AlphaFoldDB" id="A0A7Y0BT30"/>
<dbReference type="EMBL" id="JABBGM010000016">
    <property type="protein sequence ID" value="NML96064.1"/>
    <property type="molecule type" value="Genomic_DNA"/>
</dbReference>
<keyword evidence="2" id="KW-1185">Reference proteome</keyword>
<proteinExistence type="predicted"/>
<reference evidence="1 2" key="1">
    <citation type="submission" date="2020-04" db="EMBL/GenBank/DDBJ databases">
        <title>Novosphingobium sp. TW-4 isolated from soil.</title>
        <authorList>
            <person name="Dahal R.H."/>
            <person name="Chaudhary D.K."/>
        </authorList>
    </citation>
    <scope>NUCLEOTIDE SEQUENCE [LARGE SCALE GENOMIC DNA]</scope>
    <source>
        <strain evidence="1 2">TW-4</strain>
    </source>
</reference>
<evidence type="ECO:0000313" key="1">
    <source>
        <dbReference type="EMBL" id="NML96064.1"/>
    </source>
</evidence>
<organism evidence="1 2">
    <name type="scientific">Novosphingobium olei</name>
    <dbReference type="NCBI Taxonomy" id="2728851"/>
    <lineage>
        <taxon>Bacteria</taxon>
        <taxon>Pseudomonadati</taxon>
        <taxon>Pseudomonadota</taxon>
        <taxon>Alphaproteobacteria</taxon>
        <taxon>Sphingomonadales</taxon>
        <taxon>Sphingomonadaceae</taxon>
        <taxon>Novosphingobium</taxon>
    </lineage>
</organism>
<evidence type="ECO:0000313" key="2">
    <source>
        <dbReference type="Proteomes" id="UP000583556"/>
    </source>
</evidence>
<name>A0A7Y0BT30_9SPHN</name>
<protein>
    <submittedName>
        <fullName evidence="1">Uncharacterized protein</fullName>
    </submittedName>
</protein>
<dbReference type="RefSeq" id="WP_169495267.1">
    <property type="nucleotide sequence ID" value="NZ_AP029021.1"/>
</dbReference>